<dbReference type="Pfam" id="PF13563">
    <property type="entry name" value="2_5_RNA_ligase2"/>
    <property type="match status" value="1"/>
</dbReference>
<dbReference type="HAMAP" id="MF_01940">
    <property type="entry name" value="RNA_CPDase"/>
    <property type="match status" value="1"/>
</dbReference>
<proteinExistence type="inferred from homology"/>
<sequence length="185" mass="21692">MEQAHYFFAIPLASDVKSWLYDCQQKLQDKGLTYKQWVGIDDFHITLKFLGATSDMTKQQLIDEVKQIETPAPFQLKLGNFGWFGLSDKPRVAWIGVEKSLELVQLQQQIDKTTEQYGFKKENRPYRPHITLGKRWLGSEAVKSELESLERQISEPITIEVDRFVLYRIYPNNTPKYQKVSEFKL</sequence>
<dbReference type="PANTHER" id="PTHR35561:SF1">
    <property type="entry name" value="RNA 2',3'-CYCLIC PHOSPHODIESTERASE"/>
    <property type="match status" value="1"/>
</dbReference>
<dbReference type="InterPro" id="IPR004175">
    <property type="entry name" value="RNA_CPDase"/>
</dbReference>
<dbReference type="GO" id="GO:0004113">
    <property type="term" value="F:2',3'-cyclic-nucleotide 3'-phosphodiesterase activity"/>
    <property type="evidence" value="ECO:0007669"/>
    <property type="project" value="InterPro"/>
</dbReference>
<feature type="short sequence motif" description="HXTX 2" evidence="2">
    <location>
        <begin position="129"/>
        <end position="132"/>
    </location>
</feature>
<feature type="short sequence motif" description="HXTX 1" evidence="2">
    <location>
        <begin position="44"/>
        <end position="47"/>
    </location>
</feature>
<reference evidence="3" key="2">
    <citation type="submission" date="2020-09" db="EMBL/GenBank/DDBJ databases">
        <authorList>
            <person name="Sun Q."/>
            <person name="Zhou Y."/>
        </authorList>
    </citation>
    <scope>NUCLEOTIDE SEQUENCE</scope>
    <source>
        <strain evidence="3">CGMCC 1.6333</strain>
    </source>
</reference>
<dbReference type="PANTHER" id="PTHR35561">
    <property type="entry name" value="RNA 2',3'-CYCLIC PHOSPHODIESTERASE"/>
    <property type="match status" value="1"/>
</dbReference>
<evidence type="ECO:0000256" key="1">
    <source>
        <dbReference type="ARBA" id="ARBA00022801"/>
    </source>
</evidence>
<dbReference type="GO" id="GO:0008664">
    <property type="term" value="F:RNA 2',3'-cyclic 3'-phosphodiesterase activity"/>
    <property type="evidence" value="ECO:0007669"/>
    <property type="project" value="UniProtKB-EC"/>
</dbReference>
<dbReference type="Proteomes" id="UP000618460">
    <property type="component" value="Unassembled WGS sequence"/>
</dbReference>
<dbReference type="EC" id="3.1.4.58" evidence="2"/>
<organism evidence="3 4">
    <name type="scientific">Paraliobacillus quinghaiensis</name>
    <dbReference type="NCBI Taxonomy" id="470815"/>
    <lineage>
        <taxon>Bacteria</taxon>
        <taxon>Bacillati</taxon>
        <taxon>Bacillota</taxon>
        <taxon>Bacilli</taxon>
        <taxon>Bacillales</taxon>
        <taxon>Bacillaceae</taxon>
        <taxon>Paraliobacillus</taxon>
    </lineage>
</organism>
<dbReference type="InterPro" id="IPR009097">
    <property type="entry name" value="Cyclic_Pdiesterase"/>
</dbReference>
<evidence type="ECO:0000313" key="4">
    <source>
        <dbReference type="Proteomes" id="UP000618460"/>
    </source>
</evidence>
<name>A0A917TKW9_9BACI</name>
<protein>
    <recommendedName>
        <fullName evidence="2">RNA 2',3'-cyclic phosphodiesterase</fullName>
        <shortName evidence="2">RNA 2',3'-CPDase</shortName>
        <ecNumber evidence="2">3.1.4.58</ecNumber>
    </recommendedName>
</protein>
<keyword evidence="4" id="KW-1185">Reference proteome</keyword>
<gene>
    <name evidence="3" type="ORF">GCM10011351_09900</name>
</gene>
<dbReference type="AlphaFoldDB" id="A0A917TKW9"/>
<comment type="catalytic activity">
    <reaction evidence="2">
        <text>a 3'-end 2',3'-cyclophospho-ribonucleotide-RNA + H2O = a 3'-end 2'-phospho-ribonucleotide-RNA + H(+)</text>
        <dbReference type="Rhea" id="RHEA:11828"/>
        <dbReference type="Rhea" id="RHEA-COMP:10464"/>
        <dbReference type="Rhea" id="RHEA-COMP:17353"/>
        <dbReference type="ChEBI" id="CHEBI:15377"/>
        <dbReference type="ChEBI" id="CHEBI:15378"/>
        <dbReference type="ChEBI" id="CHEBI:83064"/>
        <dbReference type="ChEBI" id="CHEBI:173113"/>
        <dbReference type="EC" id="3.1.4.58"/>
    </reaction>
</comment>
<dbReference type="EMBL" id="BMLG01000003">
    <property type="protein sequence ID" value="GGM26278.1"/>
    <property type="molecule type" value="Genomic_DNA"/>
</dbReference>
<reference evidence="3" key="1">
    <citation type="journal article" date="2014" name="Int. J. Syst. Evol. Microbiol.">
        <title>Complete genome sequence of Corynebacterium casei LMG S-19264T (=DSM 44701T), isolated from a smear-ripened cheese.</title>
        <authorList>
            <consortium name="US DOE Joint Genome Institute (JGI-PGF)"/>
            <person name="Walter F."/>
            <person name="Albersmeier A."/>
            <person name="Kalinowski J."/>
            <person name="Ruckert C."/>
        </authorList>
    </citation>
    <scope>NUCLEOTIDE SEQUENCE</scope>
    <source>
        <strain evidence="3">CGMCC 1.6333</strain>
    </source>
</reference>
<comment type="function">
    <text evidence="2">Hydrolyzes RNA 2',3'-cyclic phosphodiester to an RNA 2'-phosphomonoester.</text>
</comment>
<dbReference type="NCBIfam" id="TIGR02258">
    <property type="entry name" value="2_5_ligase"/>
    <property type="match status" value="1"/>
</dbReference>
<accession>A0A917TKW9</accession>
<evidence type="ECO:0000256" key="2">
    <source>
        <dbReference type="HAMAP-Rule" id="MF_01940"/>
    </source>
</evidence>
<comment type="similarity">
    <text evidence="2">Belongs to the 2H phosphoesterase superfamily. ThpR family.</text>
</comment>
<keyword evidence="1 2" id="KW-0378">Hydrolase</keyword>
<dbReference type="Gene3D" id="3.90.1140.10">
    <property type="entry name" value="Cyclic phosphodiesterase"/>
    <property type="match status" value="1"/>
</dbReference>
<feature type="active site" description="Proton acceptor" evidence="2">
    <location>
        <position position="129"/>
    </location>
</feature>
<comment type="caution">
    <text evidence="3">The sequence shown here is derived from an EMBL/GenBank/DDBJ whole genome shotgun (WGS) entry which is preliminary data.</text>
</comment>
<feature type="active site" description="Proton donor" evidence="2">
    <location>
        <position position="44"/>
    </location>
</feature>
<dbReference type="SUPFAM" id="SSF55144">
    <property type="entry name" value="LigT-like"/>
    <property type="match status" value="1"/>
</dbReference>
<dbReference type="OrthoDB" id="9789350at2"/>
<dbReference type="RefSeq" id="WP_117154610.1">
    <property type="nucleotide sequence ID" value="NZ_BMLG01000003.1"/>
</dbReference>
<evidence type="ECO:0000313" key="3">
    <source>
        <dbReference type="EMBL" id="GGM26278.1"/>
    </source>
</evidence>